<proteinExistence type="predicted"/>
<comment type="caution">
    <text evidence="1">The sequence shown here is derived from an EMBL/GenBank/DDBJ whole genome shotgun (WGS) entry which is preliminary data.</text>
</comment>
<evidence type="ECO:0000313" key="1">
    <source>
        <dbReference type="EMBL" id="MBO9153984.1"/>
    </source>
</evidence>
<accession>A0ABS3YIR9</accession>
<protein>
    <recommendedName>
        <fullName evidence="3">DUF1330 domain-containing protein</fullName>
    </recommendedName>
</protein>
<evidence type="ECO:0000313" key="2">
    <source>
        <dbReference type="Proteomes" id="UP000679126"/>
    </source>
</evidence>
<keyword evidence="2" id="KW-1185">Reference proteome</keyword>
<sequence length="100" mass="11544">MIYITQLVYIHPGMESTFGEFESVALPLVDRYNGKLLLRIRPEENSMIAGTLERPYEVHLVSFKSEADFERFKADPSREGMLHLKDLSVRKMVLIRGMAL</sequence>
<dbReference type="Proteomes" id="UP000679126">
    <property type="component" value="Unassembled WGS sequence"/>
</dbReference>
<evidence type="ECO:0008006" key="3">
    <source>
        <dbReference type="Google" id="ProtNLM"/>
    </source>
</evidence>
<organism evidence="1 2">
    <name type="scientific">Chitinophaga chungangae</name>
    <dbReference type="NCBI Taxonomy" id="2821488"/>
    <lineage>
        <taxon>Bacteria</taxon>
        <taxon>Pseudomonadati</taxon>
        <taxon>Bacteroidota</taxon>
        <taxon>Chitinophagia</taxon>
        <taxon>Chitinophagales</taxon>
        <taxon>Chitinophagaceae</taxon>
        <taxon>Chitinophaga</taxon>
    </lineage>
</organism>
<gene>
    <name evidence="1" type="ORF">J7I43_17285</name>
</gene>
<dbReference type="RefSeq" id="WP_209147106.1">
    <property type="nucleotide sequence ID" value="NZ_JAGHKP010000003.1"/>
</dbReference>
<reference evidence="2" key="1">
    <citation type="submission" date="2021-03" db="EMBL/GenBank/DDBJ databases">
        <title>Assistant Professor.</title>
        <authorList>
            <person name="Huq M.A."/>
        </authorList>
    </citation>
    <scope>NUCLEOTIDE SEQUENCE [LARGE SCALE GENOMIC DNA]</scope>
    <source>
        <strain evidence="2">MAH-28</strain>
    </source>
</reference>
<name>A0ABS3YIR9_9BACT</name>
<dbReference type="EMBL" id="JAGHKP010000003">
    <property type="protein sequence ID" value="MBO9153984.1"/>
    <property type="molecule type" value="Genomic_DNA"/>
</dbReference>